<proteinExistence type="predicted"/>
<gene>
    <name evidence="1" type="ORF">OS493_003779</name>
</gene>
<sequence>MAAVASTGLFFIECSSFVLKKTTLYECDRDVQMEMLRYYFNFAAEINSSQRETRRGIENLRNAASQKCNDELRNFTSVSGVSAVLSVSAQCIRCIGPVYRVYRLYQVYRLNVSGVSAVLILSAQCIRCIGYIGCIECIGSVYQVYRVYQLYRVYDGSVYRLYRVYWLSVSSVSAQCIRCI</sequence>
<dbReference type="AlphaFoldDB" id="A0A9X0A6M2"/>
<organism evidence="1 2">
    <name type="scientific">Desmophyllum pertusum</name>
    <dbReference type="NCBI Taxonomy" id="174260"/>
    <lineage>
        <taxon>Eukaryota</taxon>
        <taxon>Metazoa</taxon>
        <taxon>Cnidaria</taxon>
        <taxon>Anthozoa</taxon>
        <taxon>Hexacorallia</taxon>
        <taxon>Scleractinia</taxon>
        <taxon>Caryophylliina</taxon>
        <taxon>Caryophylliidae</taxon>
        <taxon>Desmophyllum</taxon>
    </lineage>
</organism>
<dbReference type="Proteomes" id="UP001163046">
    <property type="component" value="Unassembled WGS sequence"/>
</dbReference>
<dbReference type="EMBL" id="MU825397">
    <property type="protein sequence ID" value="KAJ7394103.1"/>
    <property type="molecule type" value="Genomic_DNA"/>
</dbReference>
<evidence type="ECO:0000313" key="2">
    <source>
        <dbReference type="Proteomes" id="UP001163046"/>
    </source>
</evidence>
<name>A0A9X0A6M2_9CNID</name>
<comment type="caution">
    <text evidence="1">The sequence shown here is derived from an EMBL/GenBank/DDBJ whole genome shotgun (WGS) entry which is preliminary data.</text>
</comment>
<keyword evidence="2" id="KW-1185">Reference proteome</keyword>
<evidence type="ECO:0000313" key="1">
    <source>
        <dbReference type="EMBL" id="KAJ7394103.1"/>
    </source>
</evidence>
<accession>A0A9X0A6M2</accession>
<reference evidence="1" key="1">
    <citation type="submission" date="2023-01" db="EMBL/GenBank/DDBJ databases">
        <title>Genome assembly of the deep-sea coral Lophelia pertusa.</title>
        <authorList>
            <person name="Herrera S."/>
            <person name="Cordes E."/>
        </authorList>
    </citation>
    <scope>NUCLEOTIDE SEQUENCE</scope>
    <source>
        <strain evidence="1">USNM1676648</strain>
        <tissue evidence="1">Polyp</tissue>
    </source>
</reference>
<protein>
    <submittedName>
        <fullName evidence="1">Uncharacterized protein</fullName>
    </submittedName>
</protein>